<dbReference type="PROSITE" id="PS00108">
    <property type="entry name" value="PROTEIN_KINASE_ST"/>
    <property type="match status" value="1"/>
</dbReference>
<keyword evidence="7" id="KW-0418">Kinase</keyword>
<comment type="subcellular location">
    <subcellularLocation>
        <location evidence="1">Membrane</location>
        <topology evidence="1">Single-pass membrane protein</topology>
    </subcellularLocation>
</comment>
<dbReference type="GO" id="GO:0005524">
    <property type="term" value="F:ATP binding"/>
    <property type="evidence" value="ECO:0007669"/>
    <property type="project" value="UniProtKB-UniRule"/>
</dbReference>
<keyword evidence="6 12" id="KW-0547">Nucleotide-binding</keyword>
<dbReference type="OrthoDB" id="4062651at2759"/>
<dbReference type="AlphaFoldDB" id="A0A7J7L442"/>
<evidence type="ECO:0000313" key="16">
    <source>
        <dbReference type="EMBL" id="KAF6137324.1"/>
    </source>
</evidence>
<feature type="binding site" evidence="12">
    <location>
        <position position="380"/>
    </location>
    <ligand>
        <name>ATP</name>
        <dbReference type="ChEBI" id="CHEBI:30616"/>
    </ligand>
</feature>
<evidence type="ECO:0000256" key="7">
    <source>
        <dbReference type="ARBA" id="ARBA00022777"/>
    </source>
</evidence>
<feature type="domain" description="Protein kinase" evidence="15">
    <location>
        <begin position="352"/>
        <end position="627"/>
    </location>
</feature>
<evidence type="ECO:0000256" key="8">
    <source>
        <dbReference type="ARBA" id="ARBA00022840"/>
    </source>
</evidence>
<dbReference type="InterPro" id="IPR011009">
    <property type="entry name" value="Kinase-like_dom_sf"/>
</dbReference>
<keyword evidence="9 14" id="KW-1133">Transmembrane helix</keyword>
<feature type="region of interest" description="Disordered" evidence="13">
    <location>
        <begin position="666"/>
        <end position="694"/>
    </location>
</feature>
<dbReference type="SMART" id="SM00220">
    <property type="entry name" value="S_TKc"/>
    <property type="match status" value="1"/>
</dbReference>
<sequence>MFTSTFIKPIMFPFFAIIIITFIFKAGTCFSTDHQQFTSCGVPFECGDIKASYPFWGFQRPVFCGHPGFELSCQYGSITSIQIMLDKYHVLAINEETQTLNLTRDDLLDGVCPQTSTNSTLDFALFEYLPTDQNITLFYGCSNLSIQVPSTSNFRCQSNGVVSDVYMVGFGPVPMVPELGVCNITVMIPVLQKAFQQLLNSVNVSNNSNSGGITLGTVLSQGFEVDWILDSTVCTDCIKSRGHCGYNTTLNQPVCYCRDKPYRTRCPATGKKSTLGRSLGIGFSATAGLVLIACIFFLVKGRKRKHLSFTSIIFCKGTSCNSTSKTGQEKGNMLFGAHIFTYNELNEATHHFDSTKELGGGGFGTVYYGKLRDKREVAVKRLFENNSKRLEQFSNEVEILTGLRHQNLVTLYGCTSRHSRELLLVYEFISNGTVADHLHGARANEGLLTWPIRMNIAIESADALAYLHASCIIHRDVKTNNILLDDNFNVKVADFGLSRLFSINVSHVSTGPQGTPGYVDPEYYQCFQLTDKSDVYSFGVVLMELISSKPAVDMDRHRYEVNLANMAVIKIRDNTLHELVDPSLGFETDCSARRMIILVSELAFRCLQQEKDTRPSMMEVLEVLRGIKCEGSKVGNAEEIDVPSEDILQLSISTSLESRTERNFSFSTTSLESTTPNTSFNSLSPLKSFGHEMS</sequence>
<reference evidence="16 17" key="1">
    <citation type="journal article" date="2020" name="IScience">
        <title>Genome Sequencing of the Endangered Kingdonia uniflora (Circaeasteraceae, Ranunculales) Reveals Potential Mechanisms of Evolutionary Specialization.</title>
        <authorList>
            <person name="Sun Y."/>
            <person name="Deng T."/>
            <person name="Zhang A."/>
            <person name="Moore M.J."/>
            <person name="Landis J.B."/>
            <person name="Lin N."/>
            <person name="Zhang H."/>
            <person name="Zhang X."/>
            <person name="Huang J."/>
            <person name="Zhang X."/>
            <person name="Sun H."/>
            <person name="Wang H."/>
        </authorList>
    </citation>
    <scope>NUCLEOTIDE SEQUENCE [LARGE SCALE GENOMIC DNA]</scope>
    <source>
        <strain evidence="16">TB1705</strain>
        <tissue evidence="16">Leaf</tissue>
    </source>
</reference>
<protein>
    <recommendedName>
        <fullName evidence="15">Protein kinase domain-containing protein</fullName>
    </recommendedName>
</protein>
<name>A0A7J7L442_9MAGN</name>
<dbReference type="PANTHER" id="PTHR46008">
    <property type="entry name" value="LEAF RUST 10 DISEASE-RESISTANCE LOCUS RECEPTOR-LIKE PROTEIN KINASE-LIKE 1.4"/>
    <property type="match status" value="1"/>
</dbReference>
<feature type="compositionally biased region" description="Polar residues" evidence="13">
    <location>
        <begin position="676"/>
        <end position="685"/>
    </location>
</feature>
<dbReference type="InterPro" id="IPR001245">
    <property type="entry name" value="Ser-Thr/Tyr_kinase_cat_dom"/>
</dbReference>
<dbReference type="Proteomes" id="UP000541444">
    <property type="component" value="Unassembled WGS sequence"/>
</dbReference>
<keyword evidence="2" id="KW-0723">Serine/threonine-protein kinase</keyword>
<keyword evidence="17" id="KW-1185">Reference proteome</keyword>
<evidence type="ECO:0000256" key="6">
    <source>
        <dbReference type="ARBA" id="ARBA00022741"/>
    </source>
</evidence>
<accession>A0A7J7L442</accession>
<dbReference type="GO" id="GO:0004674">
    <property type="term" value="F:protein serine/threonine kinase activity"/>
    <property type="evidence" value="ECO:0007669"/>
    <property type="project" value="UniProtKB-KW"/>
</dbReference>
<keyword evidence="11" id="KW-0325">Glycoprotein</keyword>
<evidence type="ECO:0000256" key="14">
    <source>
        <dbReference type="SAM" id="Phobius"/>
    </source>
</evidence>
<keyword evidence="5" id="KW-0732">Signal</keyword>
<evidence type="ECO:0000256" key="5">
    <source>
        <dbReference type="ARBA" id="ARBA00022729"/>
    </source>
</evidence>
<dbReference type="FunFam" id="1.10.510.10:FF:000161">
    <property type="entry name" value="Wall-associated receptor kinase-like 20"/>
    <property type="match status" value="1"/>
</dbReference>
<keyword evidence="4 14" id="KW-0812">Transmembrane</keyword>
<dbReference type="InterPro" id="IPR000719">
    <property type="entry name" value="Prot_kinase_dom"/>
</dbReference>
<organism evidence="16 17">
    <name type="scientific">Kingdonia uniflora</name>
    <dbReference type="NCBI Taxonomy" id="39325"/>
    <lineage>
        <taxon>Eukaryota</taxon>
        <taxon>Viridiplantae</taxon>
        <taxon>Streptophyta</taxon>
        <taxon>Embryophyta</taxon>
        <taxon>Tracheophyta</taxon>
        <taxon>Spermatophyta</taxon>
        <taxon>Magnoliopsida</taxon>
        <taxon>Ranunculales</taxon>
        <taxon>Circaeasteraceae</taxon>
        <taxon>Kingdonia</taxon>
    </lineage>
</organism>
<evidence type="ECO:0000256" key="4">
    <source>
        <dbReference type="ARBA" id="ARBA00022692"/>
    </source>
</evidence>
<dbReference type="InterPro" id="IPR008271">
    <property type="entry name" value="Ser/Thr_kinase_AS"/>
</dbReference>
<dbReference type="SUPFAM" id="SSF56112">
    <property type="entry name" value="Protein kinase-like (PK-like)"/>
    <property type="match status" value="1"/>
</dbReference>
<dbReference type="Gene3D" id="3.30.200.20">
    <property type="entry name" value="Phosphorylase Kinase, domain 1"/>
    <property type="match status" value="1"/>
</dbReference>
<evidence type="ECO:0000256" key="9">
    <source>
        <dbReference type="ARBA" id="ARBA00022989"/>
    </source>
</evidence>
<feature type="transmembrane region" description="Helical" evidence="14">
    <location>
        <begin position="279"/>
        <end position="299"/>
    </location>
</feature>
<dbReference type="EMBL" id="JACGCM010002659">
    <property type="protein sequence ID" value="KAF6137324.1"/>
    <property type="molecule type" value="Genomic_DNA"/>
</dbReference>
<evidence type="ECO:0000256" key="12">
    <source>
        <dbReference type="PROSITE-ProRule" id="PRU10141"/>
    </source>
</evidence>
<gene>
    <name evidence="16" type="ORF">GIB67_036361</name>
</gene>
<dbReference type="Gene3D" id="1.10.510.10">
    <property type="entry name" value="Transferase(Phosphotransferase) domain 1"/>
    <property type="match status" value="1"/>
</dbReference>
<evidence type="ECO:0000313" key="17">
    <source>
        <dbReference type="Proteomes" id="UP000541444"/>
    </source>
</evidence>
<evidence type="ECO:0000256" key="13">
    <source>
        <dbReference type="SAM" id="MobiDB-lite"/>
    </source>
</evidence>
<dbReference type="PROSITE" id="PS00107">
    <property type="entry name" value="PROTEIN_KINASE_ATP"/>
    <property type="match status" value="1"/>
</dbReference>
<dbReference type="PANTHER" id="PTHR46008:SF2">
    <property type="entry name" value="LEAF RUST 10 DISEASE-RESISTANCE LOCUS RECEPTOR-LIKE PROTEIN KINASE-LIKE 1.4"/>
    <property type="match status" value="1"/>
</dbReference>
<dbReference type="InterPro" id="IPR017441">
    <property type="entry name" value="Protein_kinase_ATP_BS"/>
</dbReference>
<comment type="caution">
    <text evidence="16">The sequence shown here is derived from an EMBL/GenBank/DDBJ whole genome shotgun (WGS) entry which is preliminary data.</text>
</comment>
<keyword evidence="10 14" id="KW-0472">Membrane</keyword>
<evidence type="ECO:0000259" key="15">
    <source>
        <dbReference type="PROSITE" id="PS50011"/>
    </source>
</evidence>
<dbReference type="InterPro" id="IPR025287">
    <property type="entry name" value="WAK_GUB"/>
</dbReference>
<evidence type="ECO:0000256" key="1">
    <source>
        <dbReference type="ARBA" id="ARBA00004167"/>
    </source>
</evidence>
<dbReference type="PROSITE" id="PS50011">
    <property type="entry name" value="PROTEIN_KINASE_DOM"/>
    <property type="match status" value="1"/>
</dbReference>
<evidence type="ECO:0000256" key="2">
    <source>
        <dbReference type="ARBA" id="ARBA00022527"/>
    </source>
</evidence>
<dbReference type="GO" id="GO:0005886">
    <property type="term" value="C:plasma membrane"/>
    <property type="evidence" value="ECO:0007669"/>
    <property type="project" value="UniProtKB-ARBA"/>
</dbReference>
<proteinExistence type="predicted"/>
<keyword evidence="8 12" id="KW-0067">ATP-binding</keyword>
<dbReference type="InterPro" id="IPR032872">
    <property type="entry name" value="WAK_assoc_C"/>
</dbReference>
<dbReference type="Pfam" id="PF13947">
    <property type="entry name" value="GUB_WAK_bind"/>
    <property type="match status" value="1"/>
</dbReference>
<evidence type="ECO:0000256" key="10">
    <source>
        <dbReference type="ARBA" id="ARBA00023136"/>
    </source>
</evidence>
<keyword evidence="3" id="KW-0808">Transferase</keyword>
<dbReference type="GO" id="GO:0030247">
    <property type="term" value="F:polysaccharide binding"/>
    <property type="evidence" value="ECO:0007669"/>
    <property type="project" value="InterPro"/>
</dbReference>
<dbReference type="Pfam" id="PF14380">
    <property type="entry name" value="WAK_assoc"/>
    <property type="match status" value="1"/>
</dbReference>
<feature type="compositionally biased region" description="Low complexity" evidence="13">
    <location>
        <begin position="666"/>
        <end position="675"/>
    </location>
</feature>
<dbReference type="Pfam" id="PF07714">
    <property type="entry name" value="PK_Tyr_Ser-Thr"/>
    <property type="match status" value="1"/>
</dbReference>
<evidence type="ECO:0000256" key="3">
    <source>
        <dbReference type="ARBA" id="ARBA00022679"/>
    </source>
</evidence>
<evidence type="ECO:0000256" key="11">
    <source>
        <dbReference type="ARBA" id="ARBA00023180"/>
    </source>
</evidence>